<protein>
    <submittedName>
        <fullName evidence="1">NAD-dependent epimerase</fullName>
    </submittedName>
</protein>
<dbReference type="EMBL" id="CP159218">
    <property type="protein sequence ID" value="XCG64006.1"/>
    <property type="molecule type" value="Genomic_DNA"/>
</dbReference>
<proteinExistence type="predicted"/>
<reference evidence="1" key="1">
    <citation type="submission" date="2024-05" db="EMBL/GenBank/DDBJ databases">
        <authorList>
            <person name="Cai S.Y."/>
            <person name="Jin L.M."/>
            <person name="Li H.R."/>
        </authorList>
    </citation>
    <scope>NUCLEOTIDE SEQUENCE</scope>
    <source>
        <strain evidence="1">A5-74</strain>
    </source>
</reference>
<name>A0AAU8DPT9_9ACTN</name>
<organism evidence="1">
    <name type="scientific">Nakamurella sp. A5-74</name>
    <dbReference type="NCBI Taxonomy" id="3158264"/>
    <lineage>
        <taxon>Bacteria</taxon>
        <taxon>Bacillati</taxon>
        <taxon>Actinomycetota</taxon>
        <taxon>Actinomycetes</taxon>
        <taxon>Nakamurellales</taxon>
        <taxon>Nakamurellaceae</taxon>
        <taxon>Nakamurella</taxon>
    </lineage>
</organism>
<dbReference type="RefSeq" id="WP_353649620.1">
    <property type="nucleotide sequence ID" value="NZ_CP159218.1"/>
</dbReference>
<dbReference type="Gene3D" id="3.40.50.720">
    <property type="entry name" value="NAD(P)-binding Rossmann-like Domain"/>
    <property type="match status" value="1"/>
</dbReference>
<sequence length="315" mass="32833">MGLHVIAGSGPIGSAVAAALLERGEQVTIVTRGVSGPEGTQRIAGDLGGKGGAELLTEAAAGATAIYNCVNPAYHRWATDWPPIADALLLAAERTGAVLAVTGNLYGYGPVSAPMTESTPAGALGTKGKVRNTMTDNAFAAHRAGRVRTFEARGSDYLGGSSMLSMIAFPAWRAGKRALLPGPAGVPHTFTDVRDMAAMLVTGVFDERAHGRIWHVPSGEPTTLGTVIRAAADRLGVPGNVLHLPRWAVYAAGVTDPFVRELRETQHQFRGPFVMDSTAAQQTFGLRPHGFDDSIGFDIARNWAASPAARSTAGA</sequence>
<dbReference type="InterPro" id="IPR036291">
    <property type="entry name" value="NAD(P)-bd_dom_sf"/>
</dbReference>
<evidence type="ECO:0000313" key="1">
    <source>
        <dbReference type="EMBL" id="XCG64006.1"/>
    </source>
</evidence>
<dbReference type="SUPFAM" id="SSF51735">
    <property type="entry name" value="NAD(P)-binding Rossmann-fold domains"/>
    <property type="match status" value="1"/>
</dbReference>
<gene>
    <name evidence="1" type="ORF">ABLG96_01270</name>
</gene>
<dbReference type="AlphaFoldDB" id="A0AAU8DPT9"/>
<accession>A0AAU8DPT9</accession>